<evidence type="ECO:0000313" key="24">
    <source>
        <dbReference type="Proteomes" id="UP000323924"/>
    </source>
</evidence>
<dbReference type="PROSITE" id="PS52016">
    <property type="entry name" value="TONB_DEPENDENT_REC_3"/>
    <property type="match status" value="1"/>
</dbReference>
<dbReference type="FunFam" id="2.170.130.10:FF:000001">
    <property type="entry name" value="Catecholate siderophore TonB-dependent receptor"/>
    <property type="match status" value="1"/>
</dbReference>
<dbReference type="GO" id="GO:0038023">
    <property type="term" value="F:signaling receptor activity"/>
    <property type="evidence" value="ECO:0007669"/>
    <property type="project" value="InterPro"/>
</dbReference>
<evidence type="ECO:0000256" key="3">
    <source>
        <dbReference type="ARBA" id="ARBA00022448"/>
    </source>
</evidence>
<keyword evidence="3 19" id="KW-0813">Transport</keyword>
<keyword evidence="16 19" id="KW-0998">Cell outer membrane</keyword>
<dbReference type="Gene3D" id="2.170.130.10">
    <property type="entry name" value="TonB-dependent receptor, plug domain"/>
    <property type="match status" value="1"/>
</dbReference>
<feature type="signal peptide" evidence="21">
    <location>
        <begin position="1"/>
        <end position="37"/>
    </location>
</feature>
<dbReference type="SMART" id="SM00965">
    <property type="entry name" value="STN"/>
    <property type="match status" value="1"/>
</dbReference>
<evidence type="ECO:0000256" key="1">
    <source>
        <dbReference type="ARBA" id="ARBA00004571"/>
    </source>
</evidence>
<keyword evidence="15 23" id="KW-0675">Receptor</keyword>
<dbReference type="FunFam" id="2.40.170.20:FF:000005">
    <property type="entry name" value="TonB-dependent siderophore receptor"/>
    <property type="match status" value="1"/>
</dbReference>
<dbReference type="InterPro" id="IPR000531">
    <property type="entry name" value="Beta-barrel_TonB"/>
</dbReference>
<evidence type="ECO:0000256" key="9">
    <source>
        <dbReference type="ARBA" id="ARBA00022906"/>
    </source>
</evidence>
<dbReference type="Gene3D" id="2.40.170.20">
    <property type="entry name" value="TonB-dependent receptor, beta-barrel domain"/>
    <property type="match status" value="1"/>
</dbReference>
<feature type="chain" id="PRO_5044296115" description="Metal-pseudopaline receptor CntO" evidence="21">
    <location>
        <begin position="38"/>
        <end position="821"/>
    </location>
</feature>
<gene>
    <name evidence="23" type="ORF">F2A38_00180</name>
</gene>
<protein>
    <recommendedName>
        <fullName evidence="18">Metal-pseudopaline receptor CntO</fullName>
    </recommendedName>
</protein>
<evidence type="ECO:0000256" key="14">
    <source>
        <dbReference type="ARBA" id="ARBA00023136"/>
    </source>
</evidence>
<dbReference type="CDD" id="cd01347">
    <property type="entry name" value="ligand_gated_channel"/>
    <property type="match status" value="1"/>
</dbReference>
<keyword evidence="11" id="KW-0406">Ion transport</keyword>
<dbReference type="AlphaFoldDB" id="A0AB34CJK4"/>
<organism evidence="23 24">
    <name type="scientific">Pseudomonas chlororaphis</name>
    <dbReference type="NCBI Taxonomy" id="587753"/>
    <lineage>
        <taxon>Bacteria</taxon>
        <taxon>Pseudomonadati</taxon>
        <taxon>Pseudomonadota</taxon>
        <taxon>Gammaproteobacteria</taxon>
        <taxon>Pseudomonadales</taxon>
        <taxon>Pseudomonadaceae</taxon>
        <taxon>Pseudomonas</taxon>
    </lineage>
</organism>
<accession>A0AB34CJK4</accession>
<keyword evidence="12 20" id="KW-0798">TonB box</keyword>
<evidence type="ECO:0000256" key="16">
    <source>
        <dbReference type="ARBA" id="ARBA00023237"/>
    </source>
</evidence>
<dbReference type="GO" id="GO:0009279">
    <property type="term" value="C:cell outer membrane"/>
    <property type="evidence" value="ECO:0007669"/>
    <property type="project" value="UniProtKB-SubCell"/>
</dbReference>
<dbReference type="InterPro" id="IPR039426">
    <property type="entry name" value="TonB-dep_rcpt-like"/>
</dbReference>
<dbReference type="InterPro" id="IPR012910">
    <property type="entry name" value="Plug_dom"/>
</dbReference>
<dbReference type="GO" id="GO:0015891">
    <property type="term" value="P:siderophore transport"/>
    <property type="evidence" value="ECO:0007669"/>
    <property type="project" value="InterPro"/>
</dbReference>
<comment type="function">
    <text evidence="17">Transports the metallophore pseudopaline, which is involved in the acquisition of nickel and zinc, and thus enables bacterial growth inside the host, where metal access is limited. Is probably involved in the import of pseudopaline-metal complexes.</text>
</comment>
<dbReference type="NCBIfam" id="TIGR01783">
    <property type="entry name" value="TonB-siderophor"/>
    <property type="match status" value="1"/>
</dbReference>
<keyword evidence="5" id="KW-0410">Iron transport</keyword>
<evidence type="ECO:0000256" key="7">
    <source>
        <dbReference type="ARBA" id="ARBA00022692"/>
    </source>
</evidence>
<evidence type="ECO:0000256" key="12">
    <source>
        <dbReference type="ARBA" id="ARBA00023077"/>
    </source>
</evidence>
<evidence type="ECO:0000256" key="21">
    <source>
        <dbReference type="SAM" id="SignalP"/>
    </source>
</evidence>
<dbReference type="SUPFAM" id="SSF56935">
    <property type="entry name" value="Porins"/>
    <property type="match status" value="1"/>
</dbReference>
<evidence type="ECO:0000256" key="5">
    <source>
        <dbReference type="ARBA" id="ARBA00022496"/>
    </source>
</evidence>
<evidence type="ECO:0000256" key="6">
    <source>
        <dbReference type="ARBA" id="ARBA00022596"/>
    </source>
</evidence>
<comment type="caution">
    <text evidence="23">The sequence shown here is derived from an EMBL/GenBank/DDBJ whole genome shotgun (WGS) entry which is preliminary data.</text>
</comment>
<dbReference type="InterPro" id="IPR011662">
    <property type="entry name" value="Secretin/TonB_short_N"/>
</dbReference>
<keyword evidence="7 19" id="KW-0812">Transmembrane</keyword>
<keyword evidence="13" id="KW-0921">Nickel transport</keyword>
<dbReference type="EMBL" id="VWPC01000001">
    <property type="protein sequence ID" value="KAA5845563.1"/>
    <property type="molecule type" value="Genomic_DNA"/>
</dbReference>
<feature type="domain" description="Secretin/TonB short N-terminal" evidence="22">
    <location>
        <begin position="68"/>
        <end position="118"/>
    </location>
</feature>
<dbReference type="GO" id="GO:0015675">
    <property type="term" value="P:nickel cation transport"/>
    <property type="evidence" value="ECO:0007669"/>
    <property type="project" value="UniProtKB-KW"/>
</dbReference>
<dbReference type="GO" id="GO:0006829">
    <property type="term" value="P:zinc ion transport"/>
    <property type="evidence" value="ECO:0007669"/>
    <property type="project" value="UniProtKB-KW"/>
</dbReference>
<dbReference type="Pfam" id="PF00593">
    <property type="entry name" value="TonB_dep_Rec_b-barrel"/>
    <property type="match status" value="1"/>
</dbReference>
<dbReference type="Gene3D" id="3.55.50.30">
    <property type="match status" value="1"/>
</dbReference>
<dbReference type="PANTHER" id="PTHR32552">
    <property type="entry name" value="FERRICHROME IRON RECEPTOR-RELATED"/>
    <property type="match status" value="1"/>
</dbReference>
<keyword evidence="9" id="KW-0862">Zinc</keyword>
<evidence type="ECO:0000256" key="11">
    <source>
        <dbReference type="ARBA" id="ARBA00023065"/>
    </source>
</evidence>
<evidence type="ECO:0000259" key="22">
    <source>
        <dbReference type="SMART" id="SM00965"/>
    </source>
</evidence>
<evidence type="ECO:0000256" key="18">
    <source>
        <dbReference type="ARBA" id="ARBA00072467"/>
    </source>
</evidence>
<dbReference type="InterPro" id="IPR037066">
    <property type="entry name" value="Plug_dom_sf"/>
</dbReference>
<keyword evidence="6" id="KW-0533">Nickel</keyword>
<evidence type="ECO:0000256" key="8">
    <source>
        <dbReference type="ARBA" id="ARBA00022729"/>
    </source>
</evidence>
<evidence type="ECO:0000256" key="15">
    <source>
        <dbReference type="ARBA" id="ARBA00023170"/>
    </source>
</evidence>
<keyword evidence="8 21" id="KW-0732">Signal</keyword>
<comment type="similarity">
    <text evidence="2 19 20">Belongs to the TonB-dependent receptor family.</text>
</comment>
<dbReference type="Pfam" id="PF07715">
    <property type="entry name" value="Plug"/>
    <property type="match status" value="1"/>
</dbReference>
<dbReference type="PANTHER" id="PTHR32552:SF68">
    <property type="entry name" value="FERRICHROME OUTER MEMBRANE TRANSPORTER_PHAGE RECEPTOR"/>
    <property type="match status" value="1"/>
</dbReference>
<evidence type="ECO:0000256" key="13">
    <source>
        <dbReference type="ARBA" id="ARBA00023112"/>
    </source>
</evidence>
<evidence type="ECO:0000256" key="19">
    <source>
        <dbReference type="PROSITE-ProRule" id="PRU01360"/>
    </source>
</evidence>
<name>A0AB34CJK4_9PSED</name>
<dbReference type="InterPro" id="IPR036942">
    <property type="entry name" value="Beta-barrel_TonB_sf"/>
</dbReference>
<evidence type="ECO:0000313" key="23">
    <source>
        <dbReference type="EMBL" id="KAA5845563.1"/>
    </source>
</evidence>
<evidence type="ECO:0000256" key="20">
    <source>
        <dbReference type="RuleBase" id="RU003357"/>
    </source>
</evidence>
<dbReference type="GO" id="GO:0015344">
    <property type="term" value="F:siderophore uptake transmembrane transporter activity"/>
    <property type="evidence" value="ECO:0007669"/>
    <property type="project" value="TreeGrafter"/>
</dbReference>
<dbReference type="InterPro" id="IPR010105">
    <property type="entry name" value="TonB_sidphr_rcpt"/>
</dbReference>
<dbReference type="Pfam" id="PF07660">
    <property type="entry name" value="STN"/>
    <property type="match status" value="1"/>
</dbReference>
<comment type="subcellular location">
    <subcellularLocation>
        <location evidence="1 19">Cell outer membrane</location>
        <topology evidence="1 19">Multi-pass membrane protein</topology>
    </subcellularLocation>
</comment>
<dbReference type="RefSeq" id="WP_150048305.1">
    <property type="nucleotide sequence ID" value="NZ_VWPC01000001.1"/>
</dbReference>
<evidence type="ECO:0000256" key="10">
    <source>
        <dbReference type="ARBA" id="ARBA00023004"/>
    </source>
</evidence>
<proteinExistence type="inferred from homology"/>
<dbReference type="Proteomes" id="UP000323924">
    <property type="component" value="Unassembled WGS sequence"/>
</dbReference>
<evidence type="ECO:0000256" key="4">
    <source>
        <dbReference type="ARBA" id="ARBA00022452"/>
    </source>
</evidence>
<reference evidence="23 24" key="1">
    <citation type="submission" date="2019-09" db="EMBL/GenBank/DDBJ databases">
        <authorList>
            <person name="Vacheron J."/>
            <person name="Dubost A."/>
            <person name="Prigent-Combaret C."/>
            <person name="Muller D."/>
        </authorList>
    </citation>
    <scope>NUCLEOTIDE SEQUENCE [LARGE SCALE GENOMIC DNA]</scope>
    <source>
        <strain evidence="23 24">JV497</strain>
    </source>
</reference>
<keyword evidence="10" id="KW-0408">Iron</keyword>
<keyword evidence="4 19" id="KW-1134">Transmembrane beta strand</keyword>
<sequence length="821" mass="89377">MPYQPTPTTQTLASAVRRGLFAGLLAVAPVLPGMAQAETASQSESRQYNIAAGNLDQALNRFASAAGILLSVDAQMTAGKRSPGLQGRYPVAEGLQRLLAGSGLQAQQAGGGWLLVPVSQDGPLQLGATQVSAAQVEESAWGPVQGIVAKRSATGSKTDSALVEIPQTINVITAAEVSARGAQSVTEALRYTPGMTGGGFADRVKIFDEPTSRGFSPTPLYLDGLHLPYGGGSTGGALQIEPFSLERIEVLKGPASVLYGQNQPGGIVNMVSKRPTETPLHKVVLRAGNYDYKSAAIDLGGPLDEQGQFLYRLTGVVNDSQSEIDYVEQKRQFIAPSLTWRPSEDTSLTLFAQFQKDNDVPEAQGLASVGTVFANPNGKIDRDLFLGEPGVNAYDREQFVLGYEFSHRLNDTWTLKQNTRYADVDDRYRAPLHGYRFVTNPKTGLNDQRYSTRYGVDWKQHNKVLGVDNIAQAEFDTGAFNHTLIVGLDYYHFNSKFDGKYDFNPPIIDLFTPTYGQSLNFGNPYRWDNTITQTGLYLQDQIKLDQWIFVLGGRYDWAEVDNKTPLNGGHTNSKDQAFTGRAGIVYLFENGLAPFVSYSESFLPQSGTNVGGQPFDPSTGKQYEVGVKYQPPGQSSFVQISAYELEQENLLTSDLGNPGFSTQSGALRSRGIELEGKASLTEALDVIASMSRNDIKYTKDNDGRKGRHPAGNPPLTAALWVNYRLLGDTPLAGLGAGVGARYVRGSYGDYYAGAFQIPSYTVYDAALTYDLSMSPLQWKGVKLALNVKNLENKTYVDRCAGTFDCYYGEGRTMVSSLSYDW</sequence>
<evidence type="ECO:0000256" key="2">
    <source>
        <dbReference type="ARBA" id="ARBA00009810"/>
    </source>
</evidence>
<keyword evidence="9" id="KW-0864">Zinc transport</keyword>
<evidence type="ECO:0000256" key="17">
    <source>
        <dbReference type="ARBA" id="ARBA00056786"/>
    </source>
</evidence>
<keyword evidence="14 19" id="KW-0472">Membrane</keyword>